<feature type="compositionally biased region" description="Polar residues" evidence="1">
    <location>
        <begin position="1"/>
        <end position="21"/>
    </location>
</feature>
<feature type="compositionally biased region" description="Low complexity" evidence="1">
    <location>
        <begin position="23"/>
        <end position="38"/>
    </location>
</feature>
<protein>
    <submittedName>
        <fullName evidence="2">Uncharacterized protein</fullName>
    </submittedName>
</protein>
<name>A0A0L0F3U2_9EUKA</name>
<feature type="region of interest" description="Disordered" evidence="1">
    <location>
        <begin position="91"/>
        <end position="110"/>
    </location>
</feature>
<organism evidence="2 3">
    <name type="scientific">Sphaeroforma arctica JP610</name>
    <dbReference type="NCBI Taxonomy" id="667725"/>
    <lineage>
        <taxon>Eukaryota</taxon>
        <taxon>Ichthyosporea</taxon>
        <taxon>Ichthyophonida</taxon>
        <taxon>Sphaeroforma</taxon>
    </lineage>
</organism>
<sequence>MLFSTQRHLSNTAHTSSSANRTPPMGAPKAAATPAAAPQLTKSRFALSVRNMRMCVLIHGREVDLPCIGRRSKVFRTKDERDLFKRTCEREPKTGDRGQLARRLEMVSRT</sequence>
<evidence type="ECO:0000256" key="1">
    <source>
        <dbReference type="SAM" id="MobiDB-lite"/>
    </source>
</evidence>
<dbReference type="Proteomes" id="UP000054560">
    <property type="component" value="Unassembled WGS sequence"/>
</dbReference>
<feature type="non-terminal residue" evidence="2">
    <location>
        <position position="110"/>
    </location>
</feature>
<dbReference type="RefSeq" id="XP_014145188.1">
    <property type="nucleotide sequence ID" value="XM_014289713.1"/>
</dbReference>
<gene>
    <name evidence="2" type="ORF">SARC_16177</name>
</gene>
<evidence type="ECO:0000313" key="3">
    <source>
        <dbReference type="Proteomes" id="UP000054560"/>
    </source>
</evidence>
<evidence type="ECO:0000313" key="2">
    <source>
        <dbReference type="EMBL" id="KNC71286.1"/>
    </source>
</evidence>
<dbReference type="AlphaFoldDB" id="A0A0L0F3U2"/>
<reference evidence="2 3" key="1">
    <citation type="submission" date="2011-02" db="EMBL/GenBank/DDBJ databases">
        <title>The Genome Sequence of Sphaeroforma arctica JP610.</title>
        <authorList>
            <consortium name="The Broad Institute Genome Sequencing Platform"/>
            <person name="Russ C."/>
            <person name="Cuomo C."/>
            <person name="Young S.K."/>
            <person name="Zeng Q."/>
            <person name="Gargeya S."/>
            <person name="Alvarado L."/>
            <person name="Berlin A."/>
            <person name="Chapman S.B."/>
            <person name="Chen Z."/>
            <person name="Freedman E."/>
            <person name="Gellesch M."/>
            <person name="Goldberg J."/>
            <person name="Griggs A."/>
            <person name="Gujja S."/>
            <person name="Heilman E."/>
            <person name="Heiman D."/>
            <person name="Howarth C."/>
            <person name="Mehta T."/>
            <person name="Neiman D."/>
            <person name="Pearson M."/>
            <person name="Roberts A."/>
            <person name="Saif S."/>
            <person name="Shea T."/>
            <person name="Shenoy N."/>
            <person name="Sisk P."/>
            <person name="Stolte C."/>
            <person name="Sykes S."/>
            <person name="White J."/>
            <person name="Yandava C."/>
            <person name="Burger G."/>
            <person name="Gray M.W."/>
            <person name="Holland P.W.H."/>
            <person name="King N."/>
            <person name="Lang F.B.F."/>
            <person name="Roger A.J."/>
            <person name="Ruiz-Trillo I."/>
            <person name="Haas B."/>
            <person name="Nusbaum C."/>
            <person name="Birren B."/>
        </authorList>
    </citation>
    <scope>NUCLEOTIDE SEQUENCE [LARGE SCALE GENOMIC DNA]</scope>
    <source>
        <strain evidence="2 3">JP610</strain>
    </source>
</reference>
<feature type="region of interest" description="Disordered" evidence="1">
    <location>
        <begin position="1"/>
        <end position="38"/>
    </location>
</feature>
<keyword evidence="3" id="KW-1185">Reference proteome</keyword>
<dbReference type="GeneID" id="25916681"/>
<accession>A0A0L0F3U2</accession>
<proteinExistence type="predicted"/>
<dbReference type="EMBL" id="KQ249120">
    <property type="protein sequence ID" value="KNC71286.1"/>
    <property type="molecule type" value="Genomic_DNA"/>
</dbReference>